<dbReference type="GO" id="GO:0030203">
    <property type="term" value="P:glycosaminoglycan metabolic process"/>
    <property type="evidence" value="ECO:0007669"/>
    <property type="project" value="TreeGrafter"/>
</dbReference>
<dbReference type="InterPro" id="IPR029019">
    <property type="entry name" value="HEX_eukaryotic_N"/>
</dbReference>
<dbReference type="EMBL" id="CADEPI010000035">
    <property type="protein sequence ID" value="CAB3368037.1"/>
    <property type="molecule type" value="Genomic_DNA"/>
</dbReference>
<evidence type="ECO:0000256" key="10">
    <source>
        <dbReference type="SAM" id="SignalP"/>
    </source>
</evidence>
<comment type="catalytic activity">
    <reaction evidence="1 7">
        <text>Hydrolysis of terminal non-reducing N-acetyl-D-hexosamine residues in N-acetyl-beta-D-hexosaminides.</text>
        <dbReference type="EC" id="3.2.1.52"/>
    </reaction>
</comment>
<dbReference type="Pfam" id="PF14845">
    <property type="entry name" value="Glycohydro_20b2"/>
    <property type="match status" value="1"/>
</dbReference>
<comment type="similarity">
    <text evidence="2 7">Belongs to the glycosyl hydrolase 20 family.</text>
</comment>
<proteinExistence type="inferred from homology"/>
<evidence type="ECO:0000259" key="12">
    <source>
        <dbReference type="Pfam" id="PF14845"/>
    </source>
</evidence>
<name>A0A8S1CHU5_9INSE</name>
<evidence type="ECO:0000256" key="7">
    <source>
        <dbReference type="PIRNR" id="PIRNR001093"/>
    </source>
</evidence>
<feature type="disulfide bond" evidence="9">
    <location>
        <begin position="521"/>
        <end position="539"/>
    </location>
</feature>
<keyword evidence="14" id="KW-1185">Reference proteome</keyword>
<dbReference type="FunFam" id="3.20.20.80:FF:000063">
    <property type="entry name" value="Beta-hexosaminidase"/>
    <property type="match status" value="1"/>
</dbReference>
<evidence type="ECO:0000256" key="6">
    <source>
        <dbReference type="ARBA" id="ARBA00023295"/>
    </source>
</evidence>
<accession>A0A8S1CHU5</accession>
<dbReference type="EC" id="3.2.1.52" evidence="7"/>
<dbReference type="PANTHER" id="PTHR22600">
    <property type="entry name" value="BETA-HEXOSAMINIDASE"/>
    <property type="match status" value="1"/>
</dbReference>
<keyword evidence="9" id="KW-1015">Disulfide bond</keyword>
<reference evidence="13 14" key="1">
    <citation type="submission" date="2020-04" db="EMBL/GenBank/DDBJ databases">
        <authorList>
            <person name="Alioto T."/>
            <person name="Alioto T."/>
            <person name="Gomez Garrido J."/>
        </authorList>
    </citation>
    <scope>NUCLEOTIDE SEQUENCE [LARGE SCALE GENOMIC DNA]</scope>
</reference>
<dbReference type="GO" id="GO:0005764">
    <property type="term" value="C:lysosome"/>
    <property type="evidence" value="ECO:0007669"/>
    <property type="project" value="TreeGrafter"/>
</dbReference>
<keyword evidence="4 7" id="KW-0378">Hydrolase</keyword>
<dbReference type="SUPFAM" id="SSF51445">
    <property type="entry name" value="(Trans)glycosidases"/>
    <property type="match status" value="1"/>
</dbReference>
<keyword evidence="3 10" id="KW-0732">Signal</keyword>
<dbReference type="InterPro" id="IPR015883">
    <property type="entry name" value="Glyco_hydro_20_cat"/>
</dbReference>
<protein>
    <recommendedName>
        <fullName evidence="7">Beta-hexosaminidase</fullName>
        <ecNumber evidence="7">3.2.1.52</ecNumber>
    </recommendedName>
</protein>
<dbReference type="CDD" id="cd06562">
    <property type="entry name" value="GH20_HexA_HexB-like"/>
    <property type="match status" value="1"/>
</dbReference>
<dbReference type="OrthoDB" id="428480at2759"/>
<dbReference type="Gene3D" id="3.30.379.10">
    <property type="entry name" value="Chitobiase/beta-hexosaminidase domain 2-like"/>
    <property type="match status" value="1"/>
</dbReference>
<feature type="signal peptide" evidence="10">
    <location>
        <begin position="1"/>
        <end position="18"/>
    </location>
</feature>
<dbReference type="GO" id="GO:0016020">
    <property type="term" value="C:membrane"/>
    <property type="evidence" value="ECO:0007669"/>
    <property type="project" value="TreeGrafter"/>
</dbReference>
<feature type="disulfide bond" evidence="9">
    <location>
        <begin position="298"/>
        <end position="346"/>
    </location>
</feature>
<dbReference type="PRINTS" id="PR00738">
    <property type="entry name" value="GLHYDRLASE20"/>
</dbReference>
<dbReference type="GO" id="GO:0005975">
    <property type="term" value="P:carbohydrate metabolic process"/>
    <property type="evidence" value="ECO:0007669"/>
    <property type="project" value="InterPro"/>
</dbReference>
<dbReference type="Pfam" id="PF00728">
    <property type="entry name" value="Glyco_hydro_20"/>
    <property type="match status" value="1"/>
</dbReference>
<feature type="active site" description="Proton donor" evidence="8">
    <location>
        <position position="341"/>
    </location>
</feature>
<comment type="caution">
    <text evidence="13">The sequence shown here is derived from an EMBL/GenBank/DDBJ whole genome shotgun (WGS) entry which is preliminary data.</text>
</comment>
<feature type="chain" id="PRO_5035819670" description="Beta-hexosaminidase" evidence="10">
    <location>
        <begin position="19"/>
        <end position="544"/>
    </location>
</feature>
<gene>
    <name evidence="13" type="ORF">CLODIP_2_CD08402</name>
</gene>
<evidence type="ECO:0000256" key="2">
    <source>
        <dbReference type="ARBA" id="ARBA00006285"/>
    </source>
</evidence>
<dbReference type="GO" id="GO:0006689">
    <property type="term" value="P:ganglioside catabolic process"/>
    <property type="evidence" value="ECO:0007669"/>
    <property type="project" value="TreeGrafter"/>
</dbReference>
<dbReference type="SUPFAM" id="SSF55545">
    <property type="entry name" value="beta-N-acetylhexosaminidase-like domain"/>
    <property type="match status" value="1"/>
</dbReference>
<dbReference type="PIRSF" id="PIRSF001093">
    <property type="entry name" value="B-hxosamndse_ab_euk"/>
    <property type="match status" value="1"/>
</dbReference>
<evidence type="ECO:0000313" key="13">
    <source>
        <dbReference type="EMBL" id="CAB3368037.1"/>
    </source>
</evidence>
<evidence type="ECO:0000256" key="9">
    <source>
        <dbReference type="PIRSR" id="PIRSR001093-2"/>
    </source>
</evidence>
<keyword evidence="5" id="KW-0325">Glycoprotein</keyword>
<evidence type="ECO:0000259" key="11">
    <source>
        <dbReference type="Pfam" id="PF00728"/>
    </source>
</evidence>
<evidence type="ECO:0000256" key="1">
    <source>
        <dbReference type="ARBA" id="ARBA00001231"/>
    </source>
</evidence>
<feature type="domain" description="Beta-hexosaminidase eukaryotic type N-terminal" evidence="12">
    <location>
        <begin position="25"/>
        <end position="165"/>
    </location>
</feature>
<sequence length="544" mass="62161">MKLTVFLLLALAALGATSEPQRGSVWPKPQSTVRFHNNGFVIVSINTFRFNVTLNKCDILSAALTRYYKYLSLEREAGYSERVNFRAGSNEVPLGEQPLSSNSSYRGRIDSLEVELMARCEDTPYFGMDEHYELRVDSPDVPLGAKLVAHSIWGILRGLETFVQLAAPSADGTALHMSSCMISDYPRFPHRGLLVDTARHFMPIETLHKIIDGMEASKLNTFHWHIVDDQSFPYQSKLYPELSDKGAYNPLSHVYTQNDVKALIEYCRLRGIRVIPEFDTPGHTLSWGNSHPELLTKCYNSKSPLGPMDPTKKSTYRFIQNFFSEIAEVFPDRYFHVGGDEVSKECWKSNPDINNWMRENNISGLYNKLESFYINKAVHLIYSLNMSTIVWQEVFDNGDTQLDKNTVVHIWKLGSFMEELRKTTSAGYMTLLSSCWYLDHLKSGGDWTEMYQCDPHNFDGTEEQKRLILGGEACMWSEFVDFTNVVPRVFPRASAVAERLWSDRSVKDIPDATQRLDEFRCRLLRRGVHAQPSRGPGYCPGEIF</sequence>
<dbReference type="GO" id="GO:0004563">
    <property type="term" value="F:beta-N-acetylhexosaminidase activity"/>
    <property type="evidence" value="ECO:0007669"/>
    <property type="project" value="UniProtKB-EC"/>
</dbReference>
<dbReference type="PANTHER" id="PTHR22600:SF21">
    <property type="entry name" value="BETA-HEXOSAMINIDASE A"/>
    <property type="match status" value="1"/>
</dbReference>
<evidence type="ECO:0000256" key="4">
    <source>
        <dbReference type="ARBA" id="ARBA00022801"/>
    </source>
</evidence>
<dbReference type="InterPro" id="IPR029018">
    <property type="entry name" value="Hex-like_dom2"/>
</dbReference>
<dbReference type="Gene3D" id="3.20.20.80">
    <property type="entry name" value="Glycosidases"/>
    <property type="match status" value="1"/>
</dbReference>
<evidence type="ECO:0000256" key="3">
    <source>
        <dbReference type="ARBA" id="ARBA00022729"/>
    </source>
</evidence>
<evidence type="ECO:0000256" key="5">
    <source>
        <dbReference type="ARBA" id="ARBA00023180"/>
    </source>
</evidence>
<dbReference type="Proteomes" id="UP000494165">
    <property type="component" value="Unassembled WGS sequence"/>
</dbReference>
<keyword evidence="6 7" id="KW-0326">Glycosidase</keyword>
<evidence type="ECO:0000313" key="14">
    <source>
        <dbReference type="Proteomes" id="UP000494165"/>
    </source>
</evidence>
<dbReference type="AlphaFoldDB" id="A0A8S1CHU5"/>
<dbReference type="InterPro" id="IPR025705">
    <property type="entry name" value="Beta_hexosaminidase_sua/sub"/>
</dbReference>
<feature type="domain" description="Glycoside hydrolase family 20 catalytic" evidence="11">
    <location>
        <begin position="188"/>
        <end position="503"/>
    </location>
</feature>
<feature type="disulfide bond" evidence="9">
    <location>
        <begin position="57"/>
        <end position="120"/>
    </location>
</feature>
<evidence type="ECO:0000256" key="8">
    <source>
        <dbReference type="PIRSR" id="PIRSR001093-1"/>
    </source>
</evidence>
<organism evidence="13 14">
    <name type="scientific">Cloeon dipterum</name>
    <dbReference type="NCBI Taxonomy" id="197152"/>
    <lineage>
        <taxon>Eukaryota</taxon>
        <taxon>Metazoa</taxon>
        <taxon>Ecdysozoa</taxon>
        <taxon>Arthropoda</taxon>
        <taxon>Hexapoda</taxon>
        <taxon>Insecta</taxon>
        <taxon>Pterygota</taxon>
        <taxon>Palaeoptera</taxon>
        <taxon>Ephemeroptera</taxon>
        <taxon>Pisciforma</taxon>
        <taxon>Baetidae</taxon>
        <taxon>Cloeon</taxon>
    </lineage>
</organism>
<dbReference type="InterPro" id="IPR017853">
    <property type="entry name" value="GH"/>
</dbReference>